<accession>A0A1B7TJB2</accession>
<dbReference type="InterPro" id="IPR005900">
    <property type="entry name" value="6-phosphogluconolactonase_DevB"/>
</dbReference>
<evidence type="ECO:0000256" key="1">
    <source>
        <dbReference type="ARBA" id="ARBA00000832"/>
    </source>
</evidence>
<dbReference type="GO" id="GO:0016740">
    <property type="term" value="F:transferase activity"/>
    <property type="evidence" value="ECO:0007669"/>
    <property type="project" value="UniProtKB-KW"/>
</dbReference>
<comment type="caution">
    <text evidence="9">The sequence shown here is derived from an EMBL/GenBank/DDBJ whole genome shotgun (WGS) entry which is preliminary data.</text>
</comment>
<evidence type="ECO:0000256" key="7">
    <source>
        <dbReference type="RuleBase" id="RU365095"/>
    </source>
</evidence>
<comment type="pathway">
    <text evidence="3">Carbohydrate degradation; pentose phosphate pathway; D-ribulose 5-phosphate from D-glucose 6-phosphate (oxidative stage): step 2/3.</text>
</comment>
<protein>
    <recommendedName>
        <fullName evidence="7">6-phosphogluconolactonase-like protein</fullName>
    </recommendedName>
</protein>
<dbReference type="Proteomes" id="UP000092321">
    <property type="component" value="Unassembled WGS sequence"/>
</dbReference>
<comment type="subcellular location">
    <subcellularLocation>
        <location evidence="2">Cytoplasm</location>
    </subcellularLocation>
</comment>
<keyword evidence="5" id="KW-0963">Cytoplasm</keyword>
<dbReference type="InterPro" id="IPR039104">
    <property type="entry name" value="6PGL"/>
</dbReference>
<dbReference type="PANTHER" id="PTHR11054:SF24">
    <property type="entry name" value="6-PHOSPHOGLUCONOLACTONASE 3-RELATED"/>
    <property type="match status" value="1"/>
</dbReference>
<dbReference type="CDD" id="cd01400">
    <property type="entry name" value="6PGL"/>
    <property type="match status" value="1"/>
</dbReference>
<dbReference type="GO" id="GO:0017057">
    <property type="term" value="F:6-phosphogluconolactonase activity"/>
    <property type="evidence" value="ECO:0007669"/>
    <property type="project" value="UniProtKB-EC"/>
</dbReference>
<comment type="similarity">
    <text evidence="4 7">Belongs to the glucosamine/galactosamine-6-phosphate isomerase family. 6-phosphogluconolactonase subfamily.</text>
</comment>
<evidence type="ECO:0000256" key="5">
    <source>
        <dbReference type="ARBA" id="ARBA00022490"/>
    </source>
</evidence>
<keyword evidence="9" id="KW-0808">Transferase</keyword>
<dbReference type="InterPro" id="IPR037171">
    <property type="entry name" value="NagB/RpiA_transferase-like"/>
</dbReference>
<comment type="catalytic activity">
    <reaction evidence="1">
        <text>6-phospho-D-glucono-1,5-lactone + H2O = 6-phospho-D-gluconate + H(+)</text>
        <dbReference type="Rhea" id="RHEA:12556"/>
        <dbReference type="ChEBI" id="CHEBI:15377"/>
        <dbReference type="ChEBI" id="CHEBI:15378"/>
        <dbReference type="ChEBI" id="CHEBI:57955"/>
        <dbReference type="ChEBI" id="CHEBI:58759"/>
        <dbReference type="EC" id="3.1.1.31"/>
    </reaction>
</comment>
<name>A0A1B7TJB2_9ASCO</name>
<evidence type="ECO:0000256" key="4">
    <source>
        <dbReference type="ARBA" id="ARBA00010662"/>
    </source>
</evidence>
<evidence type="ECO:0000313" key="9">
    <source>
        <dbReference type="EMBL" id="OBA28842.1"/>
    </source>
</evidence>
<evidence type="ECO:0000256" key="2">
    <source>
        <dbReference type="ARBA" id="ARBA00004496"/>
    </source>
</evidence>
<evidence type="ECO:0000256" key="3">
    <source>
        <dbReference type="ARBA" id="ARBA00004961"/>
    </source>
</evidence>
<dbReference type="PANTHER" id="PTHR11054">
    <property type="entry name" value="6-PHOSPHOGLUCONOLACTONASE"/>
    <property type="match status" value="1"/>
</dbReference>
<dbReference type="GO" id="GO:0005975">
    <property type="term" value="P:carbohydrate metabolic process"/>
    <property type="evidence" value="ECO:0007669"/>
    <property type="project" value="InterPro"/>
</dbReference>
<feature type="non-terminal residue" evidence="9">
    <location>
        <position position="255"/>
    </location>
</feature>
<reference evidence="10" key="1">
    <citation type="journal article" date="2016" name="Proc. Natl. Acad. Sci. U.S.A.">
        <title>Comparative genomics of biotechnologically important yeasts.</title>
        <authorList>
            <person name="Riley R."/>
            <person name="Haridas S."/>
            <person name="Wolfe K.H."/>
            <person name="Lopes M.R."/>
            <person name="Hittinger C.T."/>
            <person name="Goeker M."/>
            <person name="Salamov A.A."/>
            <person name="Wisecaver J.H."/>
            <person name="Long T.M."/>
            <person name="Calvey C.H."/>
            <person name="Aerts A.L."/>
            <person name="Barry K.W."/>
            <person name="Choi C."/>
            <person name="Clum A."/>
            <person name="Coughlan A.Y."/>
            <person name="Deshpande S."/>
            <person name="Douglass A.P."/>
            <person name="Hanson S.J."/>
            <person name="Klenk H.-P."/>
            <person name="LaButti K.M."/>
            <person name="Lapidus A."/>
            <person name="Lindquist E.A."/>
            <person name="Lipzen A.M."/>
            <person name="Meier-Kolthoff J.P."/>
            <person name="Ohm R.A."/>
            <person name="Otillar R.P."/>
            <person name="Pangilinan J.L."/>
            <person name="Peng Y."/>
            <person name="Rokas A."/>
            <person name="Rosa C.A."/>
            <person name="Scheuner C."/>
            <person name="Sibirny A.A."/>
            <person name="Slot J.C."/>
            <person name="Stielow J.B."/>
            <person name="Sun H."/>
            <person name="Kurtzman C.P."/>
            <person name="Blackwell M."/>
            <person name="Grigoriev I.V."/>
            <person name="Jeffries T.W."/>
        </authorList>
    </citation>
    <scope>NUCLEOTIDE SEQUENCE [LARGE SCALE GENOMIC DNA]</scope>
    <source>
        <strain evidence="10">NRRL Y-1626</strain>
    </source>
</reference>
<evidence type="ECO:0000256" key="6">
    <source>
        <dbReference type="ARBA" id="ARBA00022801"/>
    </source>
</evidence>
<sequence length="255" mass="28651">MSRVKDFKGLTINISQNNDALAEHLFAKIEPIVASKKENESFVIAISGGSLINVLAKIFQKYNSKLNLSSWEIYFCDERLVPPTHADSNYGQFVENVIEPLKKANITTLPEIYPISEDLSDFNKVSEDYASILPSNEHFDLILLGCGPDGHTCSLFPGEAHKYLLENSENKTVLHCKDSPKPPSDRITFTLKTLSWSDRLWFVATGAGKKDIFREIFGLQDESVNMNLPCAIINKQFENKIEWFVDDASTEGGEL</sequence>
<organism evidence="9 10">
    <name type="scientific">Hanseniaspora valbyensis NRRL Y-1626</name>
    <dbReference type="NCBI Taxonomy" id="766949"/>
    <lineage>
        <taxon>Eukaryota</taxon>
        <taxon>Fungi</taxon>
        <taxon>Dikarya</taxon>
        <taxon>Ascomycota</taxon>
        <taxon>Saccharomycotina</taxon>
        <taxon>Saccharomycetes</taxon>
        <taxon>Saccharomycodales</taxon>
        <taxon>Saccharomycodaceae</taxon>
        <taxon>Hanseniaspora</taxon>
    </lineage>
</organism>
<dbReference type="Pfam" id="PF01182">
    <property type="entry name" value="Glucosamine_iso"/>
    <property type="match status" value="1"/>
</dbReference>
<keyword evidence="6" id="KW-0378">Hydrolase</keyword>
<feature type="domain" description="Glucosamine/galactosamine-6-phosphate isomerase" evidence="8">
    <location>
        <begin position="17"/>
        <end position="236"/>
    </location>
</feature>
<evidence type="ECO:0000259" key="8">
    <source>
        <dbReference type="Pfam" id="PF01182"/>
    </source>
</evidence>
<dbReference type="AlphaFoldDB" id="A0A1B7TJB2"/>
<dbReference type="GO" id="GO:0005737">
    <property type="term" value="C:cytoplasm"/>
    <property type="evidence" value="ECO:0007669"/>
    <property type="project" value="UniProtKB-SubCell"/>
</dbReference>
<dbReference type="Gene3D" id="3.40.50.1360">
    <property type="match status" value="1"/>
</dbReference>
<dbReference type="NCBIfam" id="TIGR01198">
    <property type="entry name" value="pgl"/>
    <property type="match status" value="1"/>
</dbReference>
<dbReference type="EMBL" id="LXPE01000002">
    <property type="protein sequence ID" value="OBA28842.1"/>
    <property type="molecule type" value="Genomic_DNA"/>
</dbReference>
<dbReference type="SUPFAM" id="SSF100950">
    <property type="entry name" value="NagB/RpiA/CoA transferase-like"/>
    <property type="match status" value="1"/>
</dbReference>
<dbReference type="GO" id="GO:0006098">
    <property type="term" value="P:pentose-phosphate shunt"/>
    <property type="evidence" value="ECO:0007669"/>
    <property type="project" value="InterPro"/>
</dbReference>
<gene>
    <name evidence="9" type="ORF">HANVADRAFT_51288</name>
</gene>
<dbReference type="InterPro" id="IPR006148">
    <property type="entry name" value="Glc/Gal-6P_isomerase"/>
</dbReference>
<proteinExistence type="inferred from homology"/>
<dbReference type="OrthoDB" id="432544at2759"/>
<keyword evidence="10" id="KW-1185">Reference proteome</keyword>
<evidence type="ECO:0000313" key="10">
    <source>
        <dbReference type="Proteomes" id="UP000092321"/>
    </source>
</evidence>